<proteinExistence type="predicted"/>
<evidence type="ECO:0000259" key="4">
    <source>
        <dbReference type="Pfam" id="PF00394"/>
    </source>
</evidence>
<dbReference type="InterPro" id="IPR011706">
    <property type="entry name" value="Cu-oxidase_C"/>
</dbReference>
<evidence type="ECO:0008006" key="8">
    <source>
        <dbReference type="Google" id="ProtNLM"/>
    </source>
</evidence>
<dbReference type="InterPro" id="IPR008972">
    <property type="entry name" value="Cupredoxin"/>
</dbReference>
<dbReference type="AlphaFoldDB" id="A0A381TCM6"/>
<dbReference type="InterPro" id="IPR045087">
    <property type="entry name" value="Cu-oxidase_fam"/>
</dbReference>
<evidence type="ECO:0000256" key="2">
    <source>
        <dbReference type="ARBA" id="ARBA00023002"/>
    </source>
</evidence>
<dbReference type="EMBL" id="UINC01004185">
    <property type="protein sequence ID" value="SVA12447.1"/>
    <property type="molecule type" value="Genomic_DNA"/>
</dbReference>
<dbReference type="InterPro" id="IPR033138">
    <property type="entry name" value="Cu_oxidase_CS"/>
</dbReference>
<dbReference type="InterPro" id="IPR011707">
    <property type="entry name" value="Cu-oxidase-like_N"/>
</dbReference>
<organism evidence="7">
    <name type="scientific">marine metagenome</name>
    <dbReference type="NCBI Taxonomy" id="408172"/>
    <lineage>
        <taxon>unclassified sequences</taxon>
        <taxon>metagenomes</taxon>
        <taxon>ecological metagenomes</taxon>
    </lineage>
</organism>
<dbReference type="Gene3D" id="2.60.40.420">
    <property type="entry name" value="Cupredoxins - blue copper proteins"/>
    <property type="match status" value="3"/>
</dbReference>
<accession>A0A381TCM6</accession>
<dbReference type="Pfam" id="PF07732">
    <property type="entry name" value="Cu-oxidase_3"/>
    <property type="match status" value="1"/>
</dbReference>
<evidence type="ECO:0000259" key="6">
    <source>
        <dbReference type="Pfam" id="PF07732"/>
    </source>
</evidence>
<keyword evidence="3" id="KW-0186">Copper</keyword>
<dbReference type="PROSITE" id="PS00080">
    <property type="entry name" value="MULTICOPPER_OXIDASE2"/>
    <property type="match status" value="1"/>
</dbReference>
<feature type="domain" description="Plastocyanin-like" evidence="5">
    <location>
        <begin position="627"/>
        <end position="725"/>
    </location>
</feature>
<keyword evidence="2" id="KW-0560">Oxidoreductase</keyword>
<gene>
    <name evidence="7" type="ORF">METZ01_LOCUS65301</name>
</gene>
<evidence type="ECO:0000256" key="3">
    <source>
        <dbReference type="ARBA" id="ARBA00023008"/>
    </source>
</evidence>
<dbReference type="SUPFAM" id="SSF49503">
    <property type="entry name" value="Cupredoxins"/>
    <property type="match status" value="3"/>
</dbReference>
<dbReference type="PANTHER" id="PTHR11709">
    <property type="entry name" value="MULTI-COPPER OXIDASE"/>
    <property type="match status" value="1"/>
</dbReference>
<name>A0A381TCM6_9ZZZZ</name>
<evidence type="ECO:0000313" key="7">
    <source>
        <dbReference type="EMBL" id="SVA12447.1"/>
    </source>
</evidence>
<reference evidence="7" key="1">
    <citation type="submission" date="2018-05" db="EMBL/GenBank/DDBJ databases">
        <authorList>
            <person name="Lanie J.A."/>
            <person name="Ng W.-L."/>
            <person name="Kazmierczak K.M."/>
            <person name="Andrzejewski T.M."/>
            <person name="Davidsen T.M."/>
            <person name="Wayne K.J."/>
            <person name="Tettelin H."/>
            <person name="Glass J.I."/>
            <person name="Rusch D."/>
            <person name="Podicherti R."/>
            <person name="Tsui H.-C.T."/>
            <person name="Winkler M.E."/>
        </authorList>
    </citation>
    <scope>NUCLEOTIDE SEQUENCE</scope>
</reference>
<sequence length="726" mass="80936">MMCSGHRLSLVPLAGLVCLAMWLGTPTSGQENGFSRKCLPRTGGRNVSLPRLDCLELYPTNEFPGVTGAVRLRRAPGPFSISVTADGHIRYGLSFDIEGLPPADTFGPEAVYIAWVTTPSFAPTVKLGEVENGLTQVGEAAFNKFNLLVTLEHDRDVTERTGSLVLRGRSPSSLMEAHDLLAQAPSAFAEQSVDSMASHEHGDEAGWTMPPMHAAVPMLSGMTRLVPQGTPFLPSVDPSALPEARPRQLVRLGNGGTLDLEAAPVRRTINGRSFVMYGFNGQVPGPLIQVQEGTTIFVNFTNYTELPTAIHWHGVRLDNRYDGVPGVTQDPVQPGESFRYEIFFRDAGIYWYHPHHREDIQQELGLMGNILVDHSVDEALPVVNTEEVLILDDLLLDESGAVAFGETSANYALMGRFGNVFLVNGEPSYSLSVDRGEVVRFFLTNASNTRTFNVSFGSAPIKVVGSDLGKFESEIWVDSIVLAPAERYIVDVNFTTTGTVEMVNWVQGINHRYGGFLEERTVIGRVEVGRMQVAEDFTGSFVELHRHEEVVADIDQYRSQFWRPADYELTLTLETADLARPIEEVMRFDGIYFNPVEWTGTMPMMNWLTTTEEVRWILRESSTGRENDDIDWRFRLGDLVKIRLHNDRFAFHAMQHPLHIHGQRFLVVAQDGLPNTNLVWKDTVLLPVGSVTDILLEVSNPGRWMVHCHIAEHLESGMKFVFEVEE</sequence>
<keyword evidence="1" id="KW-0479">Metal-binding</keyword>
<dbReference type="GO" id="GO:0016491">
    <property type="term" value="F:oxidoreductase activity"/>
    <property type="evidence" value="ECO:0007669"/>
    <property type="project" value="UniProtKB-KW"/>
</dbReference>
<dbReference type="PANTHER" id="PTHR11709:SF394">
    <property type="entry name" value="FI03373P-RELATED"/>
    <property type="match status" value="1"/>
</dbReference>
<dbReference type="CDD" id="cd13861">
    <property type="entry name" value="CuRO_1_CumA_like"/>
    <property type="match status" value="1"/>
</dbReference>
<dbReference type="InterPro" id="IPR002355">
    <property type="entry name" value="Cu_oxidase_Cu_BS"/>
</dbReference>
<feature type="domain" description="Plastocyanin-like" evidence="6">
    <location>
        <begin position="275"/>
        <end position="374"/>
    </location>
</feature>
<protein>
    <recommendedName>
        <fullName evidence="8">Plastocyanin-like domain-containing protein</fullName>
    </recommendedName>
</protein>
<dbReference type="Pfam" id="PF07731">
    <property type="entry name" value="Cu-oxidase_2"/>
    <property type="match status" value="1"/>
</dbReference>
<dbReference type="CDD" id="cd04207">
    <property type="entry name" value="CuRO_3_LCC_like"/>
    <property type="match status" value="1"/>
</dbReference>
<feature type="domain" description="Plastocyanin-like" evidence="4">
    <location>
        <begin position="418"/>
        <end position="495"/>
    </location>
</feature>
<evidence type="ECO:0000256" key="1">
    <source>
        <dbReference type="ARBA" id="ARBA00022723"/>
    </source>
</evidence>
<evidence type="ECO:0000259" key="5">
    <source>
        <dbReference type="Pfam" id="PF07731"/>
    </source>
</evidence>
<dbReference type="Pfam" id="PF00394">
    <property type="entry name" value="Cu-oxidase"/>
    <property type="match status" value="1"/>
</dbReference>
<dbReference type="InterPro" id="IPR001117">
    <property type="entry name" value="Cu-oxidase_2nd"/>
</dbReference>
<dbReference type="PROSITE" id="PS00079">
    <property type="entry name" value="MULTICOPPER_OXIDASE1"/>
    <property type="match status" value="1"/>
</dbReference>
<dbReference type="GO" id="GO:0005507">
    <property type="term" value="F:copper ion binding"/>
    <property type="evidence" value="ECO:0007669"/>
    <property type="project" value="InterPro"/>
</dbReference>